<organism evidence="2 3">
    <name type="scientific">Frankia canadensis</name>
    <dbReference type="NCBI Taxonomy" id="1836972"/>
    <lineage>
        <taxon>Bacteria</taxon>
        <taxon>Bacillati</taxon>
        <taxon>Actinomycetota</taxon>
        <taxon>Actinomycetes</taxon>
        <taxon>Frankiales</taxon>
        <taxon>Frankiaceae</taxon>
        <taxon>Frankia</taxon>
    </lineage>
</organism>
<reference evidence="2 3" key="1">
    <citation type="submission" date="2017-06" db="EMBL/GenBank/DDBJ databases">
        <authorList>
            <person name="Kim H.J."/>
            <person name="Triplett B.A."/>
        </authorList>
    </citation>
    <scope>NUCLEOTIDE SEQUENCE [LARGE SCALE GENOMIC DNA]</scope>
    <source>
        <strain evidence="2">FRACA_ARgP5</strain>
    </source>
</reference>
<dbReference type="EMBL" id="FZMO01000284">
    <property type="protein sequence ID" value="SNQ49623.1"/>
    <property type="molecule type" value="Genomic_DNA"/>
</dbReference>
<feature type="region of interest" description="Disordered" evidence="1">
    <location>
        <begin position="40"/>
        <end position="67"/>
    </location>
</feature>
<name>A0A2I2KVC5_9ACTN</name>
<gene>
    <name evidence="2" type="ORF">FRACA_3540002</name>
</gene>
<evidence type="ECO:0000256" key="1">
    <source>
        <dbReference type="SAM" id="MobiDB-lite"/>
    </source>
</evidence>
<proteinExistence type="predicted"/>
<evidence type="ECO:0000313" key="2">
    <source>
        <dbReference type="EMBL" id="SNQ49623.1"/>
    </source>
</evidence>
<keyword evidence="3" id="KW-1185">Reference proteome</keyword>
<accession>A0A2I2KVC5</accession>
<sequence>MELNLMAFRQPSRRLWRDDPLFRSGRLGHLSTIPFPSHPARPSVVVTGSRRASTCSPTGSPPQPHDHPKWPFLAFLY</sequence>
<evidence type="ECO:0000313" key="3">
    <source>
        <dbReference type="Proteomes" id="UP000234331"/>
    </source>
</evidence>
<dbReference type="AlphaFoldDB" id="A0A2I2KVC5"/>
<dbReference type="Proteomes" id="UP000234331">
    <property type="component" value="Unassembled WGS sequence"/>
</dbReference>
<protein>
    <submittedName>
        <fullName evidence="2">Uncharacterized protein</fullName>
    </submittedName>
</protein>